<proteinExistence type="predicted"/>
<dbReference type="AlphaFoldDB" id="A0A5K3FN33"/>
<protein>
    <submittedName>
        <fullName evidence="1">Uncharacterized protein</fullName>
    </submittedName>
</protein>
<dbReference type="WBParaSite" id="MCU_009958-RA">
    <property type="protein sequence ID" value="MCU_009958-RA"/>
    <property type="gene ID" value="MCU_009958"/>
</dbReference>
<sequence>MDSCFVQLTWRAETSGGYLYVEVSVRTFTPRVNTVDKDKQLPRRPRDSRSGRYSVNFVILKVNDWWNTRSGAYVPTAWQRAEFERAPSPSLSLHNRSRAVNMAHPLGFDKCSSTSQPVARGLVQPSRFMSHKSPAPTAGVIYGLFQLDAGTKCKLTLACSRLDTQPDLLPPGPKSPAIDNHNAFKGSQHLKQFLNAFYWLFYSRQGDQSLTEYISRFPEIPT</sequence>
<reference evidence="1" key="1">
    <citation type="submission" date="2019-11" db="UniProtKB">
        <authorList>
            <consortium name="WormBaseParasite"/>
        </authorList>
    </citation>
    <scope>IDENTIFICATION</scope>
</reference>
<evidence type="ECO:0000313" key="1">
    <source>
        <dbReference type="WBParaSite" id="MCU_009958-RA"/>
    </source>
</evidence>
<organism evidence="1">
    <name type="scientific">Mesocestoides corti</name>
    <name type="common">Flatworm</name>
    <dbReference type="NCBI Taxonomy" id="53468"/>
    <lineage>
        <taxon>Eukaryota</taxon>
        <taxon>Metazoa</taxon>
        <taxon>Spiralia</taxon>
        <taxon>Lophotrochozoa</taxon>
        <taxon>Platyhelminthes</taxon>
        <taxon>Cestoda</taxon>
        <taxon>Eucestoda</taxon>
        <taxon>Cyclophyllidea</taxon>
        <taxon>Mesocestoididae</taxon>
        <taxon>Mesocestoides</taxon>
    </lineage>
</organism>
<name>A0A5K3FN33_MESCO</name>
<accession>A0A5K3FN33</accession>